<protein>
    <submittedName>
        <fullName evidence="7">Fungal specific transcription factor domain containing protein</fullName>
    </submittedName>
</protein>
<feature type="compositionally biased region" description="Polar residues" evidence="5">
    <location>
        <begin position="127"/>
        <end position="145"/>
    </location>
</feature>
<evidence type="ECO:0000313" key="7">
    <source>
        <dbReference type="EMBL" id="KAJ9137102.1"/>
    </source>
</evidence>
<dbReference type="CDD" id="cd12148">
    <property type="entry name" value="fungal_TF_MHR"/>
    <property type="match status" value="1"/>
</dbReference>
<dbReference type="GO" id="GO:0000978">
    <property type="term" value="F:RNA polymerase II cis-regulatory region sequence-specific DNA binding"/>
    <property type="evidence" value="ECO:0007669"/>
    <property type="project" value="TreeGrafter"/>
</dbReference>
<dbReference type="PANTHER" id="PTHR47424:SF4">
    <property type="entry name" value="ZN(II)2CYS6 TRANSCRIPTION FACTOR (EUROFUNG)"/>
    <property type="match status" value="1"/>
</dbReference>
<dbReference type="Pfam" id="PF04082">
    <property type="entry name" value="Fungal_trans"/>
    <property type="match status" value="1"/>
</dbReference>
<reference evidence="7" key="1">
    <citation type="submission" date="2022-07" db="EMBL/GenBank/DDBJ databases">
        <title>Fungi with potential for degradation of polypropylene.</title>
        <authorList>
            <person name="Gostincar C."/>
        </authorList>
    </citation>
    <scope>NUCLEOTIDE SEQUENCE</scope>
    <source>
        <strain evidence="7">EXF-13308</strain>
    </source>
</reference>
<proteinExistence type="predicted"/>
<dbReference type="PROSITE" id="PS50048">
    <property type="entry name" value="ZN2_CY6_FUNGAL_2"/>
    <property type="match status" value="1"/>
</dbReference>
<evidence type="ECO:0000256" key="1">
    <source>
        <dbReference type="ARBA" id="ARBA00022723"/>
    </source>
</evidence>
<evidence type="ECO:0000256" key="3">
    <source>
        <dbReference type="ARBA" id="ARBA00023163"/>
    </source>
</evidence>
<feature type="region of interest" description="Disordered" evidence="5">
    <location>
        <begin position="93"/>
        <end position="145"/>
    </location>
</feature>
<keyword evidence="8" id="KW-1185">Reference proteome</keyword>
<keyword evidence="4" id="KW-0539">Nucleus</keyword>
<dbReference type="GO" id="GO:0006351">
    <property type="term" value="P:DNA-templated transcription"/>
    <property type="evidence" value="ECO:0007669"/>
    <property type="project" value="InterPro"/>
</dbReference>
<dbReference type="SMART" id="SM00066">
    <property type="entry name" value="GAL4"/>
    <property type="match status" value="1"/>
</dbReference>
<evidence type="ECO:0000256" key="2">
    <source>
        <dbReference type="ARBA" id="ARBA00023015"/>
    </source>
</evidence>
<dbReference type="GO" id="GO:0000435">
    <property type="term" value="P:positive regulation of transcription from RNA polymerase II promoter by galactose"/>
    <property type="evidence" value="ECO:0007669"/>
    <property type="project" value="TreeGrafter"/>
</dbReference>
<gene>
    <name evidence="7" type="ORF">NKR23_g9405</name>
</gene>
<dbReference type="InterPro" id="IPR001138">
    <property type="entry name" value="Zn2Cys6_DnaBD"/>
</dbReference>
<dbReference type="CDD" id="cd00067">
    <property type="entry name" value="GAL4"/>
    <property type="match status" value="1"/>
</dbReference>
<dbReference type="Gene3D" id="4.10.240.10">
    <property type="entry name" value="Zn(2)-C6 fungal-type DNA-binding domain"/>
    <property type="match status" value="1"/>
</dbReference>
<dbReference type="SMART" id="SM00906">
    <property type="entry name" value="Fungal_trans"/>
    <property type="match status" value="1"/>
</dbReference>
<organism evidence="7 8">
    <name type="scientific">Pleurostoma richardsiae</name>
    <dbReference type="NCBI Taxonomy" id="41990"/>
    <lineage>
        <taxon>Eukaryota</taxon>
        <taxon>Fungi</taxon>
        <taxon>Dikarya</taxon>
        <taxon>Ascomycota</taxon>
        <taxon>Pezizomycotina</taxon>
        <taxon>Sordariomycetes</taxon>
        <taxon>Sordariomycetidae</taxon>
        <taxon>Calosphaeriales</taxon>
        <taxon>Pleurostomataceae</taxon>
        <taxon>Pleurostoma</taxon>
    </lineage>
</organism>
<dbReference type="InterPro" id="IPR007219">
    <property type="entry name" value="XnlR_reg_dom"/>
</dbReference>
<evidence type="ECO:0000313" key="8">
    <source>
        <dbReference type="Proteomes" id="UP001174694"/>
    </source>
</evidence>
<dbReference type="InterPro" id="IPR036864">
    <property type="entry name" value="Zn2-C6_fun-type_DNA-bd_sf"/>
</dbReference>
<dbReference type="AlphaFoldDB" id="A0AA38RCQ3"/>
<dbReference type="Pfam" id="PF00172">
    <property type="entry name" value="Zn_clus"/>
    <property type="match status" value="1"/>
</dbReference>
<keyword evidence="2" id="KW-0805">Transcription regulation</keyword>
<evidence type="ECO:0000256" key="4">
    <source>
        <dbReference type="ARBA" id="ARBA00023242"/>
    </source>
</evidence>
<keyword evidence="1" id="KW-0479">Metal-binding</keyword>
<evidence type="ECO:0000259" key="6">
    <source>
        <dbReference type="PROSITE" id="PS50048"/>
    </source>
</evidence>
<dbReference type="Proteomes" id="UP001174694">
    <property type="component" value="Unassembled WGS sequence"/>
</dbReference>
<dbReference type="GO" id="GO:0000981">
    <property type="term" value="F:DNA-binding transcription factor activity, RNA polymerase II-specific"/>
    <property type="evidence" value="ECO:0007669"/>
    <property type="project" value="InterPro"/>
</dbReference>
<evidence type="ECO:0000256" key="5">
    <source>
        <dbReference type="SAM" id="MobiDB-lite"/>
    </source>
</evidence>
<dbReference type="PANTHER" id="PTHR47424">
    <property type="entry name" value="REGULATORY PROTEIN GAL4"/>
    <property type="match status" value="1"/>
</dbReference>
<sequence length="751" mass="83398">MAAENRERQRRRKITLACEPCRERKSRCDGRKPICSTCEHRSLGLEQCIYKAGNARTACSDDYTKALHERIRRLEHACIMHGVDLASIDAAEPPSVHLPPSEANAHTSPHGRSPSVLAVLDRRPDSQKTPSACSTDQVDASENASGVTAMGTVLSEEDLSGSTHAAGDFYGQSSAASFLKEACGWQEPDSFSKQPSQVPPDPSRGAALSRFANLDKFALPPRALADHFLQRYWQRVYYLYPFFDRAAFEHAYRSLWQADNETLVDSSQFRGYGLGGSEADASTIVFHSALNAVFALGCCFSDLSASEKMAASEVFFNRSKSFIGLDFLDMNNLGVVQALLVVALVLQGTPFPTRCWNAVGVACRVAQALGLHTEVGRRTSDAREREIRRRTWHGCVIMDSIVSMTFGRPTMTSSLSILPGTVDLSAPSTGETEAEQLKLCFYRESIQLSVILEGILQRIYQPWLSRETNVNGPVTAGLNIQHSLDTIVELESQLSGFERSVTPFLSWISPEAHKKVSAEDGVIFEIQKNVLHARFIYMQLILHRPILTQLSVSNMHGIKQADSSQRLLSSDGLRYSFALECGKSCVEAAKRLIRLIHDTYLTEKTGAWWWNGLYACTAGLVLIVARLCQPLWEALDQAEIDTLWGQCQSILQHQASFSVSARKSLDLLLKVNGQVLMKQAARENGTGQQQSQLSIEEQDETLVDVQMHFHSHVDMLAHLDTMGPSLEDTYMMGPMFTWDQTFDFMPTSPTI</sequence>
<dbReference type="GO" id="GO:0005634">
    <property type="term" value="C:nucleus"/>
    <property type="evidence" value="ECO:0007669"/>
    <property type="project" value="TreeGrafter"/>
</dbReference>
<feature type="domain" description="Zn(2)-C6 fungal-type" evidence="6">
    <location>
        <begin position="17"/>
        <end position="50"/>
    </location>
</feature>
<comment type="caution">
    <text evidence="7">The sequence shown here is derived from an EMBL/GenBank/DDBJ whole genome shotgun (WGS) entry which is preliminary data.</text>
</comment>
<dbReference type="SUPFAM" id="SSF57701">
    <property type="entry name" value="Zn2/Cys6 DNA-binding domain"/>
    <property type="match status" value="1"/>
</dbReference>
<dbReference type="GO" id="GO:0008270">
    <property type="term" value="F:zinc ion binding"/>
    <property type="evidence" value="ECO:0007669"/>
    <property type="project" value="InterPro"/>
</dbReference>
<keyword evidence="3" id="KW-0804">Transcription</keyword>
<name>A0AA38RCQ3_9PEZI</name>
<accession>A0AA38RCQ3</accession>
<dbReference type="EMBL" id="JANBVO010000036">
    <property type="protein sequence ID" value="KAJ9137102.1"/>
    <property type="molecule type" value="Genomic_DNA"/>
</dbReference>
<dbReference type="InterPro" id="IPR051127">
    <property type="entry name" value="Fungal_SecMet_Regulators"/>
</dbReference>